<evidence type="ECO:0000256" key="1">
    <source>
        <dbReference type="SAM" id="MobiDB-lite"/>
    </source>
</evidence>
<organism evidence="4 5">
    <name type="scientific">Cylindrospermopsis raciborskii C07</name>
    <dbReference type="NCBI Taxonomy" id="2014886"/>
    <lineage>
        <taxon>Bacteria</taxon>
        <taxon>Bacillati</taxon>
        <taxon>Cyanobacteriota</taxon>
        <taxon>Cyanophyceae</taxon>
        <taxon>Nostocales</taxon>
        <taxon>Aphanizomenonaceae</taxon>
        <taxon>Cylindrospermopsis</taxon>
    </lineage>
</organism>
<feature type="compositionally biased region" description="Polar residues" evidence="1">
    <location>
        <begin position="54"/>
        <end position="69"/>
    </location>
</feature>
<feature type="domain" description="DUF4340" evidence="3">
    <location>
        <begin position="122"/>
        <end position="227"/>
    </location>
</feature>
<feature type="transmembrane region" description="Helical" evidence="2">
    <location>
        <begin position="22"/>
        <end position="40"/>
    </location>
</feature>
<protein>
    <recommendedName>
        <fullName evidence="3">DUF4340 domain-containing protein</fullName>
    </recommendedName>
</protein>
<accession>A0ABX4WKL4</accession>
<keyword evidence="5" id="KW-1185">Reference proteome</keyword>
<proteinExistence type="predicted"/>
<feature type="region of interest" description="Disordered" evidence="1">
    <location>
        <begin position="54"/>
        <end position="73"/>
    </location>
</feature>
<gene>
    <name evidence="4" type="ORF">CEP15_10970</name>
</gene>
<evidence type="ECO:0000313" key="4">
    <source>
        <dbReference type="EMBL" id="PNJ96111.1"/>
    </source>
</evidence>
<dbReference type="InterPro" id="IPR025641">
    <property type="entry name" value="DUF4340"/>
</dbReference>
<name>A0ABX4WKL4_9CYAN</name>
<comment type="caution">
    <text evidence="4">The sequence shown here is derived from an EMBL/GenBank/DDBJ whole genome shotgun (WGS) entry which is preliminary data.</text>
</comment>
<sequence length="234" mass="26542">MVVQKIIDNCLFFLPFWSKMKHTTLVLVILALALGGFVYFDEMKRKSQLEQVAQNTQKQINQPNNSQESNQREKKQIFSFNTGDIQSITIKTQGYTLDLEQRSKSEPPNWLVKLPPSTTPKPAQKAIVSYLTDLLTKGKTENIIPVPVSRLSEFGLDKPFAVIDIKLQSQEKHQLVLGKPNFNNTLLYAKVNYTDSNSQSIEVLLVSKDFANAVNRQLSEWEEPTLSSSDNLPN</sequence>
<dbReference type="EMBL" id="NJHS01000077">
    <property type="protein sequence ID" value="PNJ96111.1"/>
    <property type="molecule type" value="Genomic_DNA"/>
</dbReference>
<evidence type="ECO:0000259" key="3">
    <source>
        <dbReference type="Pfam" id="PF14238"/>
    </source>
</evidence>
<evidence type="ECO:0000256" key="2">
    <source>
        <dbReference type="SAM" id="Phobius"/>
    </source>
</evidence>
<reference evidence="4 5" key="1">
    <citation type="submission" date="2017-06" db="EMBL/GenBank/DDBJ databases">
        <title>Genome variation in co-occurring toxic Cylindrospermopsis raciborskii strains determines phenotypic plasticity.</title>
        <authorList>
            <person name="Willis A."/>
            <person name="Woodhouse J."/>
            <person name="Ongley S."/>
            <person name="Jex A."/>
            <person name="Burford M."/>
            <person name="Neilan B."/>
        </authorList>
    </citation>
    <scope>NUCLEOTIDE SEQUENCE [LARGE SCALE GENOMIC DNA]</scope>
    <source>
        <strain evidence="4 5">C07</strain>
    </source>
</reference>
<dbReference type="Proteomes" id="UP000236284">
    <property type="component" value="Unassembled WGS sequence"/>
</dbReference>
<keyword evidence="2" id="KW-0812">Transmembrane</keyword>
<keyword evidence="2" id="KW-0472">Membrane</keyword>
<evidence type="ECO:0000313" key="5">
    <source>
        <dbReference type="Proteomes" id="UP000236284"/>
    </source>
</evidence>
<keyword evidence="2" id="KW-1133">Transmembrane helix</keyword>
<dbReference type="Pfam" id="PF14238">
    <property type="entry name" value="DUF4340"/>
    <property type="match status" value="1"/>
</dbReference>